<dbReference type="GO" id="GO:0007155">
    <property type="term" value="P:cell adhesion"/>
    <property type="evidence" value="ECO:0007669"/>
    <property type="project" value="InterPro"/>
</dbReference>
<protein>
    <recommendedName>
        <fullName evidence="2">Fimbrial-type adhesion domain-containing protein</fullName>
    </recommendedName>
</protein>
<reference evidence="3 4" key="1">
    <citation type="submission" date="2016-06" db="EMBL/GenBank/DDBJ databases">
        <authorList>
            <person name="Kjaerup R.B."/>
            <person name="Dalgaard T.S."/>
            <person name="Juul-Madsen H.R."/>
        </authorList>
    </citation>
    <scope>NUCLEOTIDE SEQUENCE [LARGE SCALE GENOMIC DNA]</scope>
    <source>
        <strain evidence="3 4">GCSL-Mp3</strain>
    </source>
</reference>
<gene>
    <name evidence="3" type="ORF">AYY17_16075</name>
</gene>
<evidence type="ECO:0000256" key="1">
    <source>
        <dbReference type="SAM" id="SignalP"/>
    </source>
</evidence>
<feature type="domain" description="Fimbrial-type adhesion" evidence="2">
    <location>
        <begin position="198"/>
        <end position="354"/>
    </location>
</feature>
<dbReference type="InterPro" id="IPR036937">
    <property type="entry name" value="Adhesion_dom_fimbrial_sf"/>
</dbReference>
<accession>A0A1B8HLS0</accession>
<proteinExistence type="predicted"/>
<dbReference type="EMBL" id="LZEX01000004">
    <property type="protein sequence ID" value="OBU10349.1"/>
    <property type="molecule type" value="Genomic_DNA"/>
</dbReference>
<dbReference type="GO" id="GO:0009289">
    <property type="term" value="C:pilus"/>
    <property type="evidence" value="ECO:0007669"/>
    <property type="project" value="InterPro"/>
</dbReference>
<evidence type="ECO:0000259" key="2">
    <source>
        <dbReference type="Pfam" id="PF00419"/>
    </source>
</evidence>
<sequence length="355" mass="40300">MLRKCYFFAGLLILLTGYAQAECSNAGNKQAPPLSVDLSETFYRQTETTLYFNTRYSGEFSCNAHSNSVVNASYLQKRSLVVGFQNGRYPVEFRVIDLQPGNTLKFDYNRRPYPADRVQARFTLSARVLPQGSRSDVTISGNQYRFDGAVIAADTSRIGLIQFFIRLGLDIISYLISGHWPEHNEDLFLQPLDVTYQPRETTCTFDNADLLVELPQVDRARLQRDTTGGMTRFHLDISCRDRLNGRTSRPVKAYLASNQVYQQDMKTLTDMRPGAAKGVGIRIGRHADMNNNSAVIINPPGRQARSDSYLFEWGKNTFIEVNNGLNLWAYYYVYDAAKLSAGRINTTAILNFEYY</sequence>
<evidence type="ECO:0000313" key="3">
    <source>
        <dbReference type="EMBL" id="OBU10349.1"/>
    </source>
</evidence>
<evidence type="ECO:0000313" key="4">
    <source>
        <dbReference type="Proteomes" id="UP000092247"/>
    </source>
</evidence>
<dbReference type="Gene3D" id="2.60.40.1090">
    <property type="entry name" value="Fimbrial-type adhesion domain"/>
    <property type="match status" value="1"/>
</dbReference>
<dbReference type="Pfam" id="PF00419">
    <property type="entry name" value="Fimbrial"/>
    <property type="match status" value="1"/>
</dbReference>
<organism evidence="3 4">
    <name type="scientific">Morganella psychrotolerans</name>
    <dbReference type="NCBI Taxonomy" id="368603"/>
    <lineage>
        <taxon>Bacteria</taxon>
        <taxon>Pseudomonadati</taxon>
        <taxon>Pseudomonadota</taxon>
        <taxon>Gammaproteobacteria</taxon>
        <taxon>Enterobacterales</taxon>
        <taxon>Morganellaceae</taxon>
        <taxon>Morganella</taxon>
    </lineage>
</organism>
<feature type="signal peptide" evidence="1">
    <location>
        <begin position="1"/>
        <end position="21"/>
    </location>
</feature>
<name>A0A1B8HLS0_9GAMM</name>
<dbReference type="AlphaFoldDB" id="A0A1B8HLS0"/>
<keyword evidence="1" id="KW-0732">Signal</keyword>
<dbReference type="RefSeq" id="WP_067421980.1">
    <property type="nucleotide sequence ID" value="NZ_LZEX01000004.1"/>
</dbReference>
<feature type="chain" id="PRO_5008609765" description="Fimbrial-type adhesion domain-containing protein" evidence="1">
    <location>
        <begin position="22"/>
        <end position="355"/>
    </location>
</feature>
<dbReference type="SUPFAM" id="SSF49401">
    <property type="entry name" value="Bacterial adhesins"/>
    <property type="match status" value="1"/>
</dbReference>
<dbReference type="STRING" id="368603.AYY16_09645"/>
<dbReference type="InterPro" id="IPR000259">
    <property type="entry name" value="Adhesion_dom_fimbrial"/>
</dbReference>
<comment type="caution">
    <text evidence="3">The sequence shown here is derived from an EMBL/GenBank/DDBJ whole genome shotgun (WGS) entry which is preliminary data.</text>
</comment>
<dbReference type="Proteomes" id="UP000092247">
    <property type="component" value="Unassembled WGS sequence"/>
</dbReference>
<dbReference type="InterPro" id="IPR008966">
    <property type="entry name" value="Adhesion_dom_sf"/>
</dbReference>